<dbReference type="PATRIC" id="fig|1395513.3.peg.2252"/>
<dbReference type="Gene3D" id="3.40.1010.10">
    <property type="entry name" value="Cobalt-precorrin-4 Transmethylase, Domain 1"/>
    <property type="match status" value="1"/>
</dbReference>
<dbReference type="Gene3D" id="3.30.950.10">
    <property type="entry name" value="Methyltransferase, Cobalt-precorrin-4 Transmethylase, Domain 2"/>
    <property type="match status" value="1"/>
</dbReference>
<dbReference type="NCBIfam" id="NF004790">
    <property type="entry name" value="PRK06136.1"/>
    <property type="match status" value="1"/>
</dbReference>
<dbReference type="InterPro" id="IPR050161">
    <property type="entry name" value="Siro_Cobalamin_biosynth"/>
</dbReference>
<dbReference type="PROSITE" id="PS00840">
    <property type="entry name" value="SUMT_2"/>
    <property type="match status" value="1"/>
</dbReference>
<organism evidence="11 12">
    <name type="scientific">Sporolactobacillus laevolacticus DSM 442</name>
    <dbReference type="NCBI Taxonomy" id="1395513"/>
    <lineage>
        <taxon>Bacteria</taxon>
        <taxon>Bacillati</taxon>
        <taxon>Bacillota</taxon>
        <taxon>Bacilli</taxon>
        <taxon>Bacillales</taxon>
        <taxon>Sporolactobacillaceae</taxon>
        <taxon>Sporolactobacillus</taxon>
    </lineage>
</organism>
<evidence type="ECO:0000313" key="11">
    <source>
        <dbReference type="EMBL" id="EST11528.1"/>
    </source>
</evidence>
<evidence type="ECO:0000256" key="5">
    <source>
        <dbReference type="ARBA" id="ARBA00022679"/>
    </source>
</evidence>
<accession>V6IW65</accession>
<reference evidence="11 12" key="1">
    <citation type="journal article" date="2013" name="Genome Announc.">
        <title>Genome Sequence of Sporolactobacillus laevolacticus DSM442, an Efficient Polymer-Grade D-Lactate Producer from Agricultural Waste Cottonseed as a Nitrogen Source.</title>
        <authorList>
            <person name="Wang H."/>
            <person name="Wang L."/>
            <person name="Ju J."/>
            <person name="Yu B."/>
            <person name="Ma Y."/>
        </authorList>
    </citation>
    <scope>NUCLEOTIDE SEQUENCE [LARGE SCALE GENOMIC DNA]</scope>
    <source>
        <strain evidence="11 12">DSM 442</strain>
    </source>
</reference>
<dbReference type="SUPFAM" id="SSF53790">
    <property type="entry name" value="Tetrapyrrole methylase"/>
    <property type="match status" value="1"/>
</dbReference>
<dbReference type="CDD" id="cd11642">
    <property type="entry name" value="SUMT"/>
    <property type="match status" value="1"/>
</dbReference>
<dbReference type="AlphaFoldDB" id="V6IW65"/>
<dbReference type="NCBIfam" id="TIGR01469">
    <property type="entry name" value="cobA_cysG_Cterm"/>
    <property type="match status" value="1"/>
</dbReference>
<name>V6IW65_9BACL</name>
<keyword evidence="6" id="KW-0949">S-adenosyl-L-methionine</keyword>
<evidence type="ECO:0000256" key="2">
    <source>
        <dbReference type="ARBA" id="ARBA00012162"/>
    </source>
</evidence>
<dbReference type="GO" id="GO:0032259">
    <property type="term" value="P:methylation"/>
    <property type="evidence" value="ECO:0007669"/>
    <property type="project" value="UniProtKB-KW"/>
</dbReference>
<dbReference type="GO" id="GO:0004851">
    <property type="term" value="F:uroporphyrin-III C-methyltransferase activity"/>
    <property type="evidence" value="ECO:0007669"/>
    <property type="project" value="UniProtKB-EC"/>
</dbReference>
<evidence type="ECO:0000256" key="1">
    <source>
        <dbReference type="ARBA" id="ARBA00005879"/>
    </source>
</evidence>
<dbReference type="RefSeq" id="WP_023510477.1">
    <property type="nucleotide sequence ID" value="NZ_AWTC01000010.1"/>
</dbReference>
<dbReference type="GO" id="GO:0019354">
    <property type="term" value="P:siroheme biosynthetic process"/>
    <property type="evidence" value="ECO:0007669"/>
    <property type="project" value="InterPro"/>
</dbReference>
<dbReference type="PANTHER" id="PTHR45790">
    <property type="entry name" value="SIROHEME SYNTHASE-RELATED"/>
    <property type="match status" value="1"/>
</dbReference>
<dbReference type="FunFam" id="3.30.950.10:FF:000001">
    <property type="entry name" value="Siroheme synthase"/>
    <property type="match status" value="1"/>
</dbReference>
<evidence type="ECO:0000256" key="6">
    <source>
        <dbReference type="ARBA" id="ARBA00022691"/>
    </source>
</evidence>
<keyword evidence="12" id="KW-1185">Reference proteome</keyword>
<evidence type="ECO:0000256" key="4">
    <source>
        <dbReference type="ARBA" id="ARBA00022603"/>
    </source>
</evidence>
<dbReference type="STRING" id="1395513.P343_11150"/>
<feature type="domain" description="Tetrapyrrole methylase" evidence="10">
    <location>
        <begin position="3"/>
        <end position="212"/>
    </location>
</feature>
<sequence length="257" mass="27953">MGKVYLVGAGPGDPGLITVKGLRLLQTADVILYDRLVNKDLLREAKHSAKLVYCGKQPHMHALNQDRINRLLVKYAGLYATVVRLKGGDPFIFGRGGEEAVELAKENIEFEIIPGITAGIAAPAYAGIPVTHRDYAGSVAFVTGHCKAGSKENTDWSKFAAAETLAIYMGVSTLPHLVAGLIAGGRSPSTPAAIIEWGTTEHQRTVTAPLIDLCEVSESAQIHNPSMIVVGEVVKLREQLKWFERQEVQQRTLREVF</sequence>
<comment type="similarity">
    <text evidence="1 9">Belongs to the precorrin methyltransferase family.</text>
</comment>
<evidence type="ECO:0000256" key="3">
    <source>
        <dbReference type="ARBA" id="ARBA00018323"/>
    </source>
</evidence>
<keyword evidence="7" id="KW-0627">Porphyrin biosynthesis</keyword>
<evidence type="ECO:0000259" key="10">
    <source>
        <dbReference type="Pfam" id="PF00590"/>
    </source>
</evidence>
<dbReference type="InterPro" id="IPR014777">
    <property type="entry name" value="4pyrrole_Mease_sub1"/>
</dbReference>
<dbReference type="Pfam" id="PF00590">
    <property type="entry name" value="TP_methylase"/>
    <property type="match status" value="1"/>
</dbReference>
<dbReference type="EMBL" id="AWTC01000010">
    <property type="protein sequence ID" value="EST11528.1"/>
    <property type="molecule type" value="Genomic_DNA"/>
</dbReference>
<dbReference type="FunFam" id="3.40.1010.10:FF:000001">
    <property type="entry name" value="Siroheme synthase"/>
    <property type="match status" value="1"/>
</dbReference>
<dbReference type="InterPro" id="IPR006366">
    <property type="entry name" value="CobA/CysG_C"/>
</dbReference>
<dbReference type="InterPro" id="IPR014776">
    <property type="entry name" value="4pyrrole_Mease_sub2"/>
</dbReference>
<evidence type="ECO:0000256" key="9">
    <source>
        <dbReference type="RuleBase" id="RU003960"/>
    </source>
</evidence>
<keyword evidence="4 9" id="KW-0489">Methyltransferase</keyword>
<proteinExistence type="inferred from homology"/>
<dbReference type="InterPro" id="IPR000878">
    <property type="entry name" value="4pyrrol_Mease"/>
</dbReference>
<dbReference type="Proteomes" id="UP000018296">
    <property type="component" value="Unassembled WGS sequence"/>
</dbReference>
<dbReference type="PANTHER" id="PTHR45790:SF3">
    <property type="entry name" value="S-ADENOSYL-L-METHIONINE-DEPENDENT UROPORPHYRINOGEN III METHYLTRANSFERASE, CHLOROPLASTIC"/>
    <property type="match status" value="1"/>
</dbReference>
<dbReference type="PROSITE" id="PS00839">
    <property type="entry name" value="SUMT_1"/>
    <property type="match status" value="1"/>
</dbReference>
<dbReference type="OrthoDB" id="9815856at2"/>
<evidence type="ECO:0000256" key="7">
    <source>
        <dbReference type="ARBA" id="ARBA00023244"/>
    </source>
</evidence>
<keyword evidence="5 9" id="KW-0808">Transferase</keyword>
<gene>
    <name evidence="11" type="ORF">P343_11150</name>
</gene>
<dbReference type="eggNOG" id="COG0007">
    <property type="taxonomic scope" value="Bacteria"/>
</dbReference>
<dbReference type="InterPro" id="IPR035996">
    <property type="entry name" value="4pyrrol_Methylase_sf"/>
</dbReference>
<dbReference type="InterPro" id="IPR003043">
    <property type="entry name" value="Uropor_MeTrfase_CS"/>
</dbReference>
<evidence type="ECO:0000256" key="8">
    <source>
        <dbReference type="ARBA" id="ARBA00079776"/>
    </source>
</evidence>
<comment type="caution">
    <text evidence="11">The sequence shown here is derived from an EMBL/GenBank/DDBJ whole genome shotgun (WGS) entry which is preliminary data.</text>
</comment>
<evidence type="ECO:0000313" key="12">
    <source>
        <dbReference type="Proteomes" id="UP000018296"/>
    </source>
</evidence>
<dbReference type="EC" id="2.1.1.107" evidence="2"/>
<protein>
    <recommendedName>
        <fullName evidence="3">Uroporphyrinogen-III C-methyltransferase</fullName>
        <ecNumber evidence="2">2.1.1.107</ecNumber>
    </recommendedName>
    <alternativeName>
        <fullName evidence="8">Uroporphyrinogen III methylase</fullName>
    </alternativeName>
</protein>